<reference evidence="2" key="1">
    <citation type="submission" date="2016-11" db="EMBL/GenBank/DDBJ databases">
        <authorList>
            <person name="Varghese N."/>
            <person name="Submissions S."/>
        </authorList>
    </citation>
    <scope>NUCLEOTIDE SEQUENCE [LARGE SCALE GENOMIC DNA]</scope>
    <source>
        <strain evidence="2">DSM 17957</strain>
    </source>
</reference>
<dbReference type="NCBIfam" id="TIGR01484">
    <property type="entry name" value="HAD-SF-IIB"/>
    <property type="match status" value="2"/>
</dbReference>
<dbReference type="Gene3D" id="3.40.50.1000">
    <property type="entry name" value="HAD superfamily/HAD-like"/>
    <property type="match status" value="1"/>
</dbReference>
<dbReference type="Gene3D" id="3.30.1240.10">
    <property type="match status" value="1"/>
</dbReference>
<dbReference type="NCBIfam" id="TIGR00099">
    <property type="entry name" value="Cof-subfamily"/>
    <property type="match status" value="1"/>
</dbReference>
<evidence type="ECO:0000313" key="2">
    <source>
        <dbReference type="Proteomes" id="UP000184536"/>
    </source>
</evidence>
<dbReference type="EMBL" id="FQZV01000032">
    <property type="protein sequence ID" value="SHJ62210.1"/>
    <property type="molecule type" value="Genomic_DNA"/>
</dbReference>
<dbReference type="PANTHER" id="PTHR10000">
    <property type="entry name" value="PHOSPHOSERINE PHOSPHATASE"/>
    <property type="match status" value="1"/>
</dbReference>
<dbReference type="SFLD" id="SFLDS00003">
    <property type="entry name" value="Haloacid_Dehalogenase"/>
    <property type="match status" value="1"/>
</dbReference>
<dbReference type="InterPro" id="IPR000150">
    <property type="entry name" value="Cof"/>
</dbReference>
<dbReference type="PANTHER" id="PTHR10000:SF8">
    <property type="entry name" value="HAD SUPERFAMILY HYDROLASE-LIKE, TYPE 3"/>
    <property type="match status" value="1"/>
</dbReference>
<dbReference type="OrthoDB" id="9781413at2"/>
<dbReference type="RefSeq" id="WP_110941598.1">
    <property type="nucleotide sequence ID" value="NZ_FQZV01000032.1"/>
</dbReference>
<dbReference type="CDD" id="cd07516">
    <property type="entry name" value="HAD_Pase"/>
    <property type="match status" value="1"/>
</dbReference>
<dbReference type="PROSITE" id="PS01229">
    <property type="entry name" value="COF_2"/>
    <property type="match status" value="1"/>
</dbReference>
<dbReference type="Proteomes" id="UP000184536">
    <property type="component" value="Unassembled WGS sequence"/>
</dbReference>
<dbReference type="GO" id="GO:0016791">
    <property type="term" value="F:phosphatase activity"/>
    <property type="evidence" value="ECO:0007669"/>
    <property type="project" value="UniProtKB-ARBA"/>
</dbReference>
<keyword evidence="2" id="KW-1185">Reference proteome</keyword>
<dbReference type="SUPFAM" id="SSF56784">
    <property type="entry name" value="HAD-like"/>
    <property type="match status" value="1"/>
</dbReference>
<dbReference type="InterPro" id="IPR036412">
    <property type="entry name" value="HAD-like_sf"/>
</dbReference>
<dbReference type="GO" id="GO:0005829">
    <property type="term" value="C:cytosol"/>
    <property type="evidence" value="ECO:0007669"/>
    <property type="project" value="TreeGrafter"/>
</dbReference>
<dbReference type="STRING" id="1121919.SAMN02745975_02495"/>
<accession>A0A1M6KTK4</accession>
<dbReference type="InterPro" id="IPR023214">
    <property type="entry name" value="HAD_sf"/>
</dbReference>
<organism evidence="1 2">
    <name type="scientific">Geosporobacter subterraneus DSM 17957</name>
    <dbReference type="NCBI Taxonomy" id="1121919"/>
    <lineage>
        <taxon>Bacteria</taxon>
        <taxon>Bacillati</taxon>
        <taxon>Bacillota</taxon>
        <taxon>Clostridia</taxon>
        <taxon>Peptostreptococcales</taxon>
        <taxon>Thermotaleaceae</taxon>
        <taxon>Geosporobacter</taxon>
    </lineage>
</organism>
<dbReference type="Pfam" id="PF08282">
    <property type="entry name" value="Hydrolase_3"/>
    <property type="match status" value="1"/>
</dbReference>
<sequence length="296" mass="34019">MFRMIALDMDGTLLDHQQRISKENARAIEKAREKGIKVVLSTGRALPGIDDYLEQLNLKEEDEYSVTCSGAYVVNNINTKTVEEKYLSYEELRGILQIFDPYQIHYNFYTQDKIYTKSNNFTTHIDAFANKLPMEIVDFNHLNKDIKIIKITLINEDLSVKDEITSIYPDIPLENPDIFSRTNDKFNKELFKDITRLSQDLLEKYTLLKTTPYHIEILNKTSHKGNGVKRLAELYGIKKEEIICIGDSGNDRQMIEYAGLGVAMGNAVEDIKQIADYVTLSNQEHGVAHVIEKFIL</sequence>
<gene>
    <name evidence="1" type="ORF">SAMN02745975_02495</name>
</gene>
<dbReference type="SFLD" id="SFLDG01144">
    <property type="entry name" value="C2.B.4:_PGP_Like"/>
    <property type="match status" value="1"/>
</dbReference>
<dbReference type="GO" id="GO:0000287">
    <property type="term" value="F:magnesium ion binding"/>
    <property type="evidence" value="ECO:0007669"/>
    <property type="project" value="TreeGrafter"/>
</dbReference>
<dbReference type="SFLD" id="SFLDG01140">
    <property type="entry name" value="C2.B:_Phosphomannomutase_and_P"/>
    <property type="match status" value="1"/>
</dbReference>
<evidence type="ECO:0008006" key="3">
    <source>
        <dbReference type="Google" id="ProtNLM"/>
    </source>
</evidence>
<proteinExistence type="predicted"/>
<protein>
    <recommendedName>
        <fullName evidence="3">Haloacid dehalogenase-like hydrolase</fullName>
    </recommendedName>
</protein>
<name>A0A1M6KTK4_9FIRM</name>
<dbReference type="AlphaFoldDB" id="A0A1M6KTK4"/>
<evidence type="ECO:0000313" key="1">
    <source>
        <dbReference type="EMBL" id="SHJ62210.1"/>
    </source>
</evidence>
<dbReference type="InterPro" id="IPR006379">
    <property type="entry name" value="HAD-SF_hydro_IIB"/>
</dbReference>